<evidence type="ECO:0000313" key="6">
    <source>
        <dbReference type="Proteomes" id="UP000078250"/>
    </source>
</evidence>
<evidence type="ECO:0000256" key="2">
    <source>
        <dbReference type="ARBA" id="ARBA00023125"/>
    </source>
</evidence>
<dbReference type="InterPro" id="IPR052067">
    <property type="entry name" value="Metal_resp_HTH_trans_reg"/>
</dbReference>
<evidence type="ECO:0000256" key="3">
    <source>
        <dbReference type="ARBA" id="ARBA00023163"/>
    </source>
</evidence>
<name>A0AAJ3LUM4_PROHU</name>
<gene>
    <name evidence="5" type="ORF">M997_0798</name>
</gene>
<dbReference type="Pfam" id="PF01047">
    <property type="entry name" value="MarR"/>
    <property type="match status" value="1"/>
</dbReference>
<keyword evidence="2" id="KW-0238">DNA-binding</keyword>
<dbReference type="Gene3D" id="1.10.10.10">
    <property type="entry name" value="Winged helix-like DNA-binding domain superfamily/Winged helix DNA-binding domain"/>
    <property type="match status" value="1"/>
</dbReference>
<dbReference type="InterPro" id="IPR000835">
    <property type="entry name" value="HTH_MarR-typ"/>
</dbReference>
<dbReference type="PANTHER" id="PTHR35790:SF4">
    <property type="entry name" value="HTH-TYPE TRANSCRIPTIONAL REGULATOR PCHR"/>
    <property type="match status" value="1"/>
</dbReference>
<dbReference type="RefSeq" id="WP_064718823.1">
    <property type="nucleotide sequence ID" value="NZ_LXEV01000014.1"/>
</dbReference>
<keyword evidence="1" id="KW-0805">Transcription regulation</keyword>
<evidence type="ECO:0000256" key="1">
    <source>
        <dbReference type="ARBA" id="ARBA00023015"/>
    </source>
</evidence>
<dbReference type="InterPro" id="IPR036388">
    <property type="entry name" value="WH-like_DNA-bd_sf"/>
</dbReference>
<proteinExistence type="predicted"/>
<organism evidence="5 6">
    <name type="scientific">Proteus hauseri ATCC 700826</name>
    <dbReference type="NCBI Taxonomy" id="1354271"/>
    <lineage>
        <taxon>Bacteria</taxon>
        <taxon>Pseudomonadati</taxon>
        <taxon>Pseudomonadota</taxon>
        <taxon>Gammaproteobacteria</taxon>
        <taxon>Enterobacterales</taxon>
        <taxon>Morganellaceae</taxon>
        <taxon>Proteus</taxon>
    </lineage>
</organism>
<dbReference type="GO" id="GO:0003677">
    <property type="term" value="F:DNA binding"/>
    <property type="evidence" value="ECO:0007669"/>
    <property type="project" value="UniProtKB-KW"/>
</dbReference>
<sequence>MAGDKVDTQRLLKGLSQLLELKDKRYDDEHKKVLEEKGLDNYSLTELHVIHCIGEESMRNLTTISEYMAMTRGAISKICHRLQKKGAIEKMKMADNQKEVFFILTSEGQRLFKAHEVLHQQSQTQWAALFDKYNGAEKQVIQRFFDDVITHLRC</sequence>
<dbReference type="SMART" id="SM00347">
    <property type="entry name" value="HTH_MARR"/>
    <property type="match status" value="1"/>
</dbReference>
<feature type="domain" description="HTH marR-type" evidence="4">
    <location>
        <begin position="8"/>
        <end position="150"/>
    </location>
</feature>
<dbReference type="InterPro" id="IPR036390">
    <property type="entry name" value="WH_DNA-bd_sf"/>
</dbReference>
<dbReference type="SUPFAM" id="SSF46785">
    <property type="entry name" value="Winged helix' DNA-binding domain"/>
    <property type="match status" value="1"/>
</dbReference>
<evidence type="ECO:0000259" key="4">
    <source>
        <dbReference type="PROSITE" id="PS50995"/>
    </source>
</evidence>
<dbReference type="EMBL" id="LXEV01000014">
    <property type="protein sequence ID" value="OAT48876.1"/>
    <property type="molecule type" value="Genomic_DNA"/>
</dbReference>
<evidence type="ECO:0000313" key="5">
    <source>
        <dbReference type="EMBL" id="OAT48876.1"/>
    </source>
</evidence>
<keyword evidence="3" id="KW-0804">Transcription</keyword>
<dbReference type="GO" id="GO:0003700">
    <property type="term" value="F:DNA-binding transcription factor activity"/>
    <property type="evidence" value="ECO:0007669"/>
    <property type="project" value="InterPro"/>
</dbReference>
<reference evidence="5 6" key="1">
    <citation type="submission" date="2016-04" db="EMBL/GenBank/DDBJ databases">
        <title>ATOL: Assembling a taxonomically balanced genome-scale reconstruction of the evolutionary history of the Enterobacteriaceae.</title>
        <authorList>
            <person name="Plunkett G.III."/>
            <person name="Neeno-Eckwall E.C."/>
            <person name="Glasner J.D."/>
            <person name="Perna N.T."/>
        </authorList>
    </citation>
    <scope>NUCLEOTIDE SEQUENCE [LARGE SCALE GENOMIC DNA]</scope>
    <source>
        <strain evidence="5 6">ATCC 700826</strain>
    </source>
</reference>
<dbReference type="AlphaFoldDB" id="A0AAJ3LUM4"/>
<keyword evidence="6" id="KW-1185">Reference proteome</keyword>
<dbReference type="PROSITE" id="PS50995">
    <property type="entry name" value="HTH_MARR_2"/>
    <property type="match status" value="1"/>
</dbReference>
<comment type="caution">
    <text evidence="5">The sequence shown here is derived from an EMBL/GenBank/DDBJ whole genome shotgun (WGS) entry which is preliminary data.</text>
</comment>
<dbReference type="Proteomes" id="UP000078250">
    <property type="component" value="Unassembled WGS sequence"/>
</dbReference>
<protein>
    <submittedName>
        <fullName evidence="5">MarR family transcriptional regulator</fullName>
    </submittedName>
</protein>
<accession>A0AAJ3LUM4</accession>
<dbReference type="PANTHER" id="PTHR35790">
    <property type="entry name" value="HTH-TYPE TRANSCRIPTIONAL REGULATOR PCHR"/>
    <property type="match status" value="1"/>
</dbReference>